<gene>
    <name evidence="3" type="ORF">SYV04_27805</name>
</gene>
<comment type="caution">
    <text evidence="3">The sequence shown here is derived from an EMBL/GenBank/DDBJ whole genome shotgun (WGS) entry which is preliminary data.</text>
</comment>
<dbReference type="Gene3D" id="2.60.40.1220">
    <property type="match status" value="1"/>
</dbReference>
<dbReference type="Pfam" id="PF17957">
    <property type="entry name" value="Big_7"/>
    <property type="match status" value="1"/>
</dbReference>
<dbReference type="InterPro" id="IPR032812">
    <property type="entry name" value="SbsA_Ig"/>
</dbReference>
<evidence type="ECO:0000256" key="1">
    <source>
        <dbReference type="ARBA" id="ARBA00022729"/>
    </source>
</evidence>
<evidence type="ECO:0000313" key="4">
    <source>
        <dbReference type="Proteomes" id="UP001291309"/>
    </source>
</evidence>
<proteinExistence type="predicted"/>
<dbReference type="Pfam" id="PF13205">
    <property type="entry name" value="Big_5"/>
    <property type="match status" value="1"/>
</dbReference>
<feature type="domain" description="SbsA Ig-like" evidence="2">
    <location>
        <begin position="113"/>
        <end position="214"/>
    </location>
</feature>
<dbReference type="RefSeq" id="WP_321548954.1">
    <property type="nucleotide sequence ID" value="NZ_JAXIVS010000010.1"/>
</dbReference>
<dbReference type="EMBL" id="JAXIVS010000010">
    <property type="protein sequence ID" value="MDY7230233.1"/>
    <property type="molecule type" value="Genomic_DNA"/>
</dbReference>
<dbReference type="Gene3D" id="2.60.40.10">
    <property type="entry name" value="Immunoglobulins"/>
    <property type="match status" value="1"/>
</dbReference>
<keyword evidence="1" id="KW-0732">Signal</keyword>
<accession>A0ABU5HBM5</accession>
<reference evidence="3 4" key="1">
    <citation type="submission" date="2023-12" db="EMBL/GenBank/DDBJ databases">
        <title>the genome sequence of Hyalangium sp. s54d21.</title>
        <authorList>
            <person name="Zhang X."/>
        </authorList>
    </citation>
    <scope>NUCLEOTIDE SEQUENCE [LARGE SCALE GENOMIC DNA]</scope>
    <source>
        <strain evidence="4">s54d21</strain>
    </source>
</reference>
<keyword evidence="4" id="KW-1185">Reference proteome</keyword>
<organism evidence="3 4">
    <name type="scientific">Hyalangium rubrum</name>
    <dbReference type="NCBI Taxonomy" id="3103134"/>
    <lineage>
        <taxon>Bacteria</taxon>
        <taxon>Pseudomonadati</taxon>
        <taxon>Myxococcota</taxon>
        <taxon>Myxococcia</taxon>
        <taxon>Myxococcales</taxon>
        <taxon>Cystobacterineae</taxon>
        <taxon>Archangiaceae</taxon>
        <taxon>Hyalangium</taxon>
    </lineage>
</organism>
<dbReference type="InterPro" id="IPR014755">
    <property type="entry name" value="Cu-Rt/internalin_Ig-like"/>
</dbReference>
<dbReference type="PROSITE" id="PS51257">
    <property type="entry name" value="PROKAR_LIPOPROTEIN"/>
    <property type="match status" value="1"/>
</dbReference>
<evidence type="ECO:0000259" key="2">
    <source>
        <dbReference type="Pfam" id="PF13205"/>
    </source>
</evidence>
<name>A0ABU5HBM5_9BACT</name>
<evidence type="ECO:0000313" key="3">
    <source>
        <dbReference type="EMBL" id="MDY7230233.1"/>
    </source>
</evidence>
<sequence length="585" mass="64474">MIPTKPLFLSAVVLLTACINLPDIDAPQAEIQVVTPSETAYTNGTLELKMEVTGAPPDKVELLAGDEVLATLDPPYSFQWDTTSVPEGRYRIMGRVHIAGQSFTSAAREVVVDRTAPQVVSRTPTPGAQNVSIHERIQVVFSEPIQFSTTPQELMHLTQNSLDIPCTASLSADGNSVTVTPLSALSAPSTATLTLNGSVTDLAGNTLPHPSDPWAWQLPSWLIWGPIDGATAPATNASLANYELDNLGNPVVAWAIPSSPADELHLYRWEGAWTHLGGDLSAYPGNTPASEVSISIDNSAQTFVIWRENDGTSNKILVRRWNSSSWAPLSGDATTPLEGFWPQLKFDPSGNLVLTRAELRGTSNWFCTHRWTESQWEAIGDCINSRTASADAFPVLTFRNTGHPALGWISPKEASSNILYYYWNGSTWIDLADDAGTEFDQYVAYGSYLSLQTTTSGHPLVVWTEKENDRDYIQTHLWSATQWLPLGSRIAVNSSNPPNYAVVIEESGTPLLAWSRYTLSGLDHQLHVWRWADNEWRPISEPLVFESLRGNIRIHPNKLGHILISWVESRGGSTAPRVHFRRFNR</sequence>
<dbReference type="InterPro" id="IPR013783">
    <property type="entry name" value="Ig-like_fold"/>
</dbReference>
<protein>
    <submittedName>
        <fullName evidence="3">Ig-like domain-containing protein</fullName>
    </submittedName>
</protein>
<dbReference type="Proteomes" id="UP001291309">
    <property type="component" value="Unassembled WGS sequence"/>
</dbReference>